<dbReference type="GeneID" id="40333903"/>
<feature type="region of interest" description="Disordered" evidence="1">
    <location>
        <begin position="1"/>
        <end position="86"/>
    </location>
</feature>
<keyword evidence="2" id="KW-0812">Transmembrane</keyword>
<evidence type="ECO:0000313" key="4">
    <source>
        <dbReference type="Proteomes" id="UP000283634"/>
    </source>
</evidence>
<dbReference type="EMBL" id="MKGL01000699">
    <property type="protein sequence ID" value="RNE96376.1"/>
    <property type="molecule type" value="Genomic_DNA"/>
</dbReference>
<organism evidence="3 4">
    <name type="scientific">Trypanosoma rangeli</name>
    <dbReference type="NCBI Taxonomy" id="5698"/>
    <lineage>
        <taxon>Eukaryota</taxon>
        <taxon>Discoba</taxon>
        <taxon>Euglenozoa</taxon>
        <taxon>Kinetoplastea</taxon>
        <taxon>Metakinetoplastina</taxon>
        <taxon>Trypanosomatida</taxon>
        <taxon>Trypanosomatidae</taxon>
        <taxon>Trypanosoma</taxon>
        <taxon>Herpetosoma</taxon>
    </lineage>
</organism>
<accession>A0A3R7MWG4</accession>
<dbReference type="Proteomes" id="UP000283634">
    <property type="component" value="Unassembled WGS sequence"/>
</dbReference>
<comment type="caution">
    <text evidence="3">The sequence shown here is derived from an EMBL/GenBank/DDBJ whole genome shotgun (WGS) entry which is preliminary data.</text>
</comment>
<feature type="compositionally biased region" description="Polar residues" evidence="1">
    <location>
        <begin position="44"/>
        <end position="61"/>
    </location>
</feature>
<dbReference type="RefSeq" id="XP_029233653.1">
    <property type="nucleotide sequence ID" value="XM_029386623.1"/>
</dbReference>
<feature type="non-terminal residue" evidence="3">
    <location>
        <position position="1"/>
    </location>
</feature>
<protein>
    <submittedName>
        <fullName evidence="3">Uncharacterized protein</fullName>
    </submittedName>
</protein>
<proteinExistence type="predicted"/>
<keyword evidence="2" id="KW-1133">Transmembrane helix</keyword>
<name>A0A3R7MWG4_TRYRA</name>
<reference evidence="3 4" key="1">
    <citation type="journal article" date="2018" name="BMC Genomics">
        <title>Genomic comparison of Trypanosoma conorhini and Trypanosoma rangeli to Trypanosoma cruzi strains of high and low virulence.</title>
        <authorList>
            <person name="Bradwell K.R."/>
            <person name="Koparde V.N."/>
            <person name="Matveyev A.V."/>
            <person name="Serrano M.G."/>
            <person name="Alves J.M."/>
            <person name="Parikh H."/>
            <person name="Huang B."/>
            <person name="Lee V."/>
            <person name="Espinosa-Alvarez O."/>
            <person name="Ortiz P.A."/>
            <person name="Costa-Martins A.G."/>
            <person name="Teixeira M.M."/>
            <person name="Buck G.A."/>
        </authorList>
    </citation>
    <scope>NUCLEOTIDE SEQUENCE [LARGE SCALE GENOMIC DNA]</scope>
    <source>
        <strain evidence="3 4">AM80</strain>
    </source>
</reference>
<evidence type="ECO:0000256" key="2">
    <source>
        <dbReference type="SAM" id="Phobius"/>
    </source>
</evidence>
<evidence type="ECO:0000256" key="1">
    <source>
        <dbReference type="SAM" id="MobiDB-lite"/>
    </source>
</evidence>
<evidence type="ECO:0000313" key="3">
    <source>
        <dbReference type="EMBL" id="RNE96376.1"/>
    </source>
</evidence>
<dbReference type="AlphaFoldDB" id="A0A3R7MWG4"/>
<feature type="compositionally biased region" description="Polar residues" evidence="1">
    <location>
        <begin position="1"/>
        <end position="11"/>
    </location>
</feature>
<sequence>HNTNPERNPTSMRRDLGASPSTYQSRNTNPERNPTSMRRDLGASPSTYPSHNTNPERNPTSMRREVTPNPYGKISGGDNWNRGGKGFGIGDTSVAAVGLSSLAVLAVTAAVAMTPL</sequence>
<keyword evidence="4" id="KW-1185">Reference proteome</keyword>
<feature type="compositionally biased region" description="Polar residues" evidence="1">
    <location>
        <begin position="19"/>
        <end position="36"/>
    </location>
</feature>
<gene>
    <name evidence="3" type="ORF">TraAM80_09970</name>
</gene>
<feature type="transmembrane region" description="Helical" evidence="2">
    <location>
        <begin position="94"/>
        <end position="113"/>
    </location>
</feature>
<keyword evidence="2" id="KW-0472">Membrane</keyword>